<gene>
    <name evidence="1" type="ORF">CIK00_15230</name>
</gene>
<evidence type="ECO:0000313" key="1">
    <source>
        <dbReference type="EMBL" id="PLC56966.1"/>
    </source>
</evidence>
<reference evidence="1 2" key="1">
    <citation type="journal article" date="2018" name="Syst. Appl. Microbiol.">
        <title>Photobacterium carnosum sp. nov., isolated from spoiled modified atmosphere packaged poultry meat.</title>
        <authorList>
            <person name="Hilgarth M."/>
            <person name="Fuertes S."/>
            <person name="Ehrmann M."/>
            <person name="Vogel R.F."/>
        </authorList>
    </citation>
    <scope>NUCLEOTIDE SEQUENCE [LARGE SCALE GENOMIC DNA]</scope>
    <source>
        <strain evidence="1 2">TMW 2.2021</strain>
    </source>
</reference>
<dbReference type="Proteomes" id="UP000234420">
    <property type="component" value="Unassembled WGS sequence"/>
</dbReference>
<evidence type="ECO:0000313" key="2">
    <source>
        <dbReference type="Proteomes" id="UP000234420"/>
    </source>
</evidence>
<organism evidence="1 2">
    <name type="scientific">Photobacterium carnosum</name>
    <dbReference type="NCBI Taxonomy" id="2023717"/>
    <lineage>
        <taxon>Bacteria</taxon>
        <taxon>Pseudomonadati</taxon>
        <taxon>Pseudomonadota</taxon>
        <taxon>Gammaproteobacteria</taxon>
        <taxon>Vibrionales</taxon>
        <taxon>Vibrionaceae</taxon>
        <taxon>Photobacterium</taxon>
    </lineage>
</organism>
<sequence>MITSSCLSNYQVNTSKQLATTAKFLNVHGNVQKTFTAISSFINMHKDDESFLSCTVKVDTLAKKRGVSVRTILRHTKTLAEKGIIVVITNSSRNNAGLPERLPNSYLVMPDVIDSLIGDYKARVKIAKDKTLKRIKDIRDKALAVIAKRKENVTVSTTSVFDDYSVTLSPEIDKQDNAPVPAEAELSLDDAIISIHNDFAKYAIYESRDHAFLTLPKSHFIDKNNGIVYNVLNKNERNIAGFIKGSDGYYSLLEMTLLYFGNVTDKAVDEISPLAQSMIDEVKTLFLAK</sequence>
<evidence type="ECO:0008006" key="3">
    <source>
        <dbReference type="Google" id="ProtNLM"/>
    </source>
</evidence>
<protein>
    <recommendedName>
        <fullName evidence="3">Helix-turn-helix type 11 domain-containing protein</fullName>
    </recommendedName>
</protein>
<accession>A0A2N4UPM1</accession>
<dbReference type="Pfam" id="PF13730">
    <property type="entry name" value="HTH_36"/>
    <property type="match status" value="1"/>
</dbReference>
<dbReference type="AlphaFoldDB" id="A0A2N4UPM1"/>
<dbReference type="EMBL" id="NPIB01000021">
    <property type="protein sequence ID" value="PLC56966.1"/>
    <property type="molecule type" value="Genomic_DNA"/>
</dbReference>
<name>A0A2N4UPM1_9GAMM</name>
<keyword evidence="2" id="KW-1185">Reference proteome</keyword>
<dbReference type="RefSeq" id="WP_065208029.1">
    <property type="nucleotide sequence ID" value="NZ_JABJXE010000011.1"/>
</dbReference>
<comment type="caution">
    <text evidence="1">The sequence shown here is derived from an EMBL/GenBank/DDBJ whole genome shotgun (WGS) entry which is preliminary data.</text>
</comment>
<proteinExistence type="predicted"/>